<dbReference type="RefSeq" id="XP_032326342.1">
    <property type="nucleotide sequence ID" value="XM_032470451.1"/>
</dbReference>
<evidence type="ECO:0000313" key="3">
    <source>
        <dbReference type="RefSeq" id="XP_032326342.1"/>
    </source>
</evidence>
<feature type="compositionally biased region" description="Polar residues" evidence="1">
    <location>
        <begin position="35"/>
        <end position="44"/>
    </location>
</feature>
<dbReference type="KEGG" id="cfr:116660610"/>
<dbReference type="GeneID" id="116660610"/>
<name>A0A8B8SA62_CAMFR</name>
<evidence type="ECO:0000256" key="1">
    <source>
        <dbReference type="SAM" id="MobiDB-lite"/>
    </source>
</evidence>
<feature type="compositionally biased region" description="Gly residues" evidence="1">
    <location>
        <begin position="90"/>
        <end position="104"/>
    </location>
</feature>
<organism evidence="2 3">
    <name type="scientific">Camelus ferus</name>
    <name type="common">Wild bactrian camel</name>
    <name type="synonym">Camelus bactrianus ferus</name>
    <dbReference type="NCBI Taxonomy" id="419612"/>
    <lineage>
        <taxon>Eukaryota</taxon>
        <taxon>Metazoa</taxon>
        <taxon>Chordata</taxon>
        <taxon>Craniata</taxon>
        <taxon>Vertebrata</taxon>
        <taxon>Euteleostomi</taxon>
        <taxon>Mammalia</taxon>
        <taxon>Eutheria</taxon>
        <taxon>Laurasiatheria</taxon>
        <taxon>Artiodactyla</taxon>
        <taxon>Tylopoda</taxon>
        <taxon>Camelidae</taxon>
        <taxon>Camelus</taxon>
    </lineage>
</organism>
<evidence type="ECO:0000313" key="2">
    <source>
        <dbReference type="Proteomes" id="UP000694856"/>
    </source>
</evidence>
<dbReference type="AlphaFoldDB" id="A0A8B8SA62"/>
<feature type="region of interest" description="Disordered" evidence="1">
    <location>
        <begin position="1"/>
        <end position="243"/>
    </location>
</feature>
<gene>
    <name evidence="3" type="primary">LOC116660610</name>
</gene>
<dbReference type="Proteomes" id="UP000694856">
    <property type="component" value="Chromosome 30"/>
</dbReference>
<keyword evidence="2" id="KW-1185">Reference proteome</keyword>
<feature type="compositionally biased region" description="Basic residues" evidence="1">
    <location>
        <begin position="61"/>
        <end position="70"/>
    </location>
</feature>
<feature type="compositionally biased region" description="Basic and acidic residues" evidence="1">
    <location>
        <begin position="1"/>
        <end position="16"/>
    </location>
</feature>
<feature type="compositionally biased region" description="Basic residues" evidence="1">
    <location>
        <begin position="155"/>
        <end position="167"/>
    </location>
</feature>
<proteinExistence type="predicted"/>
<sequence length="276" mass="29352">MMRNTKEMARLKRQPEETQPTWGEGSCEKGMTLATEFSSTSPLHSGQAGARLQAAQERTSQRRKKQKNKTHGPAAGHRGTPARLSPAPGARGGAAGLWAGGRTRGSGEAAARGERAPRTTGEAPKPRAGRLGAWTPGRRTPIACTPVAWTPGRLRAGRRRPPARARARAPEGPPGAPRVEGSLDHVGAKWRPPRPMLWTPPKSGQQREGEGNEGGRQGGEEGRRRGGRGAAPAGRQPPMSLTQAGAGAFPVAFFSWWQTAGMMTAFTPGRWILTHG</sequence>
<reference evidence="3" key="1">
    <citation type="submission" date="2025-08" db="UniProtKB">
        <authorList>
            <consortium name="RefSeq"/>
        </authorList>
    </citation>
    <scope>IDENTIFICATION</scope>
    <source>
        <tissue evidence="3">Ear skin</tissue>
    </source>
</reference>
<protein>
    <submittedName>
        <fullName evidence="3">Translation initiation factor IF-2-like</fullName>
    </submittedName>
</protein>
<accession>A0A8B8SA62</accession>